<dbReference type="GO" id="GO:0048046">
    <property type="term" value="C:apoplast"/>
    <property type="evidence" value="ECO:0007669"/>
    <property type="project" value="UniProtKB-SubCell"/>
</dbReference>
<accession>A0A7J6HJ50</accession>
<dbReference type="Gene3D" id="2.40.480.10">
    <property type="entry name" value="Allene oxide cyclase-like"/>
    <property type="match status" value="1"/>
</dbReference>
<reference evidence="5 6" key="1">
    <citation type="journal article" date="2020" name="bioRxiv">
        <title>Sequence and annotation of 42 cannabis genomes reveals extensive copy number variation in cannabinoid synthesis and pathogen resistance genes.</title>
        <authorList>
            <person name="Mckernan K.J."/>
            <person name="Helbert Y."/>
            <person name="Kane L.T."/>
            <person name="Ebling H."/>
            <person name="Zhang L."/>
            <person name="Liu B."/>
            <person name="Eaton Z."/>
            <person name="Mclaughlin S."/>
            <person name="Kingan S."/>
            <person name="Baybayan P."/>
            <person name="Concepcion G."/>
            <person name="Jordan M."/>
            <person name="Riva A."/>
            <person name="Barbazuk W."/>
            <person name="Harkins T."/>
        </authorList>
    </citation>
    <scope>NUCLEOTIDE SEQUENCE [LARGE SCALE GENOMIC DNA]</scope>
    <source>
        <strain evidence="6">cv. Jamaican Lion 4</strain>
        <tissue evidence="5">Leaf</tissue>
    </source>
</reference>
<comment type="function">
    <text evidence="4">Dirigent proteins impart stereoselectivity on the phenoxy radical-coupling reaction, yielding optically active lignans from two molecules of coniferyl alcohol in the biosynthesis of lignans, flavonolignans, and alkaloids and thus plays a central role in plant secondary metabolism.</text>
</comment>
<name>A0A7J6HJ50_CANSA</name>
<feature type="signal peptide" evidence="4">
    <location>
        <begin position="1"/>
        <end position="32"/>
    </location>
</feature>
<comment type="caution">
    <text evidence="5">The sequence shown here is derived from an EMBL/GenBank/DDBJ whole genome shotgun (WGS) entry which is preliminary data.</text>
</comment>
<keyword evidence="4" id="KW-0732">Signal</keyword>
<dbReference type="EMBL" id="JAATIQ010000045">
    <property type="protein sequence ID" value="KAF4394470.1"/>
    <property type="molecule type" value="Genomic_DNA"/>
</dbReference>
<proteinExistence type="inferred from homology"/>
<dbReference type="InterPro" id="IPR004265">
    <property type="entry name" value="Dirigent"/>
</dbReference>
<evidence type="ECO:0000256" key="1">
    <source>
        <dbReference type="ARBA" id="ARBA00010746"/>
    </source>
</evidence>
<sequence length="223" mass="24748">MAPPGAFSSPPTNSKLIIMFTYLLIIITLCKCETQKQKQNQNQTSLVFFLQDYGSSNANATVVPVIGIKGKEWSFNSFGTIFAVDDPITETPSRNSNEVGRAQGVLVTSALDGSSVSVLLSIVFTNREYDGSTLELQGVSRQNERYREVSVVSGTGYFRFNRGFAVMETIYYERSTSYSINNSPRFNVPKSKIYIIFSPETHEIPGKSTVGPLVLSSCYEERK</sequence>
<dbReference type="Pfam" id="PF03018">
    <property type="entry name" value="Dirigent"/>
    <property type="match status" value="1"/>
</dbReference>
<dbReference type="PANTHER" id="PTHR21495">
    <property type="entry name" value="NUCLEOPORIN-RELATED"/>
    <property type="match status" value="1"/>
</dbReference>
<dbReference type="Proteomes" id="UP000583929">
    <property type="component" value="Unassembled WGS sequence"/>
</dbReference>
<comment type="subunit">
    <text evidence="2 4">Homodimer.</text>
</comment>
<keyword evidence="3 4" id="KW-0964">Secreted</keyword>
<gene>
    <name evidence="5" type="ORF">G4B88_018620</name>
</gene>
<keyword evidence="4" id="KW-0052">Apoplast</keyword>
<evidence type="ECO:0000256" key="3">
    <source>
        <dbReference type="ARBA" id="ARBA00022525"/>
    </source>
</evidence>
<comment type="subcellular location">
    <subcellularLocation>
        <location evidence="4">Secreted</location>
        <location evidence="4">Extracellular space</location>
        <location evidence="4">Apoplast</location>
    </subcellularLocation>
</comment>
<organism evidence="5 6">
    <name type="scientific">Cannabis sativa</name>
    <name type="common">Hemp</name>
    <name type="synonym">Marijuana</name>
    <dbReference type="NCBI Taxonomy" id="3483"/>
    <lineage>
        <taxon>Eukaryota</taxon>
        <taxon>Viridiplantae</taxon>
        <taxon>Streptophyta</taxon>
        <taxon>Embryophyta</taxon>
        <taxon>Tracheophyta</taxon>
        <taxon>Spermatophyta</taxon>
        <taxon>Magnoliopsida</taxon>
        <taxon>eudicotyledons</taxon>
        <taxon>Gunneridae</taxon>
        <taxon>Pentapetalae</taxon>
        <taxon>rosids</taxon>
        <taxon>fabids</taxon>
        <taxon>Rosales</taxon>
        <taxon>Cannabaceae</taxon>
        <taxon>Cannabis</taxon>
    </lineage>
</organism>
<dbReference type="GO" id="GO:0009699">
    <property type="term" value="P:phenylpropanoid biosynthetic process"/>
    <property type="evidence" value="ECO:0007669"/>
    <property type="project" value="UniProtKB-ARBA"/>
</dbReference>
<protein>
    <recommendedName>
        <fullName evidence="4">Dirigent protein</fullName>
    </recommendedName>
</protein>
<comment type="similarity">
    <text evidence="1 4">Belongs to the plant dirigent protein family.</text>
</comment>
<evidence type="ECO:0000256" key="2">
    <source>
        <dbReference type="ARBA" id="ARBA00011738"/>
    </source>
</evidence>
<evidence type="ECO:0000313" key="6">
    <source>
        <dbReference type="Proteomes" id="UP000583929"/>
    </source>
</evidence>
<evidence type="ECO:0000313" key="5">
    <source>
        <dbReference type="EMBL" id="KAF4394470.1"/>
    </source>
</evidence>
<keyword evidence="6" id="KW-1185">Reference proteome</keyword>
<dbReference type="InterPro" id="IPR044859">
    <property type="entry name" value="Allene_oxi_cyc_Dirigent"/>
</dbReference>
<evidence type="ECO:0000256" key="4">
    <source>
        <dbReference type="RuleBase" id="RU363099"/>
    </source>
</evidence>
<dbReference type="AlphaFoldDB" id="A0A7J6HJ50"/>
<feature type="chain" id="PRO_5029937230" description="Dirigent protein" evidence="4">
    <location>
        <begin position="33"/>
        <end position="223"/>
    </location>
</feature>